<gene>
    <name evidence="1" type="ORF">V5O48_004941</name>
</gene>
<dbReference type="InterPro" id="IPR041078">
    <property type="entry name" value="Plavaka"/>
</dbReference>
<comment type="caution">
    <text evidence="1">The sequence shown here is derived from an EMBL/GenBank/DDBJ whole genome shotgun (WGS) entry which is preliminary data.</text>
</comment>
<proteinExistence type="predicted"/>
<reference evidence="1 2" key="1">
    <citation type="submission" date="2024-02" db="EMBL/GenBank/DDBJ databases">
        <title>A draft genome for the cacao thread blight pathogen Marasmius crinis-equi.</title>
        <authorList>
            <person name="Cohen S.P."/>
            <person name="Baruah I.K."/>
            <person name="Amoako-Attah I."/>
            <person name="Bukari Y."/>
            <person name="Meinhardt L.W."/>
            <person name="Bailey B.A."/>
        </authorList>
    </citation>
    <scope>NUCLEOTIDE SEQUENCE [LARGE SCALE GENOMIC DNA]</scope>
    <source>
        <strain evidence="1 2">GH-76</strain>
    </source>
</reference>
<dbReference type="EMBL" id="JBAHYK010000182">
    <property type="protein sequence ID" value="KAL0577037.1"/>
    <property type="molecule type" value="Genomic_DNA"/>
</dbReference>
<name>A0ABR3FPM3_9AGAR</name>
<sequence>MKPIAEPFWQNLPYTNIFRSITPDILHQLYQGLVKHLIAWLIKIIGAPEIDARCRRFPPNHNIRLFMRGISGLSRVTGTEHQMIGRFLLGLIIDIRLPHGASSRRLQAAVRGMLDFVYLAQYPLHTSDTLELLEEALTRFHDHKEIFVELGACSGFRIPKLHGCQHYSYHITNFGTADNYNTEYTERLHIDLAKNAYRSTNRRDELPQMVLWLDRREKLHRHTKYIKAQLSDTSAPPLLYDITPGVTFERTMKITKNPTLKSVTFTKLVQDYGALYFEAALARYIVSIRAPHITVRQLLEQSEDLPIPFGRVPVWHRVKWTMPDMYSSKASGTVIVDSAHVNPARTNKRGHVVPGRFDTVLVEVDPTQADVFGVKGCRIGRVRVIFSLSQSHLDQLFKPNKQEYVGTHLAYVEWFTRFPSRPDVVHGLYKVARATDPTDGSQDASIIPLSDLRRSVHLYPKFGPVVPPDWTSSTVLDLAPSFYVNAFSDRHAYYTIF</sequence>
<keyword evidence="2" id="KW-1185">Reference proteome</keyword>
<evidence type="ECO:0000313" key="1">
    <source>
        <dbReference type="EMBL" id="KAL0577037.1"/>
    </source>
</evidence>
<evidence type="ECO:0000313" key="2">
    <source>
        <dbReference type="Proteomes" id="UP001465976"/>
    </source>
</evidence>
<dbReference type="Proteomes" id="UP001465976">
    <property type="component" value="Unassembled WGS sequence"/>
</dbReference>
<organism evidence="1 2">
    <name type="scientific">Marasmius crinis-equi</name>
    <dbReference type="NCBI Taxonomy" id="585013"/>
    <lineage>
        <taxon>Eukaryota</taxon>
        <taxon>Fungi</taxon>
        <taxon>Dikarya</taxon>
        <taxon>Basidiomycota</taxon>
        <taxon>Agaricomycotina</taxon>
        <taxon>Agaricomycetes</taxon>
        <taxon>Agaricomycetidae</taxon>
        <taxon>Agaricales</taxon>
        <taxon>Marasmiineae</taxon>
        <taxon>Marasmiaceae</taxon>
        <taxon>Marasmius</taxon>
    </lineage>
</organism>
<protein>
    <submittedName>
        <fullName evidence="1">Uncharacterized protein</fullName>
    </submittedName>
</protein>
<dbReference type="Pfam" id="PF18759">
    <property type="entry name" value="Plavaka"/>
    <property type="match status" value="1"/>
</dbReference>
<accession>A0ABR3FPM3</accession>